<dbReference type="PANTHER" id="PTHR34385">
    <property type="entry name" value="D-ALANYL-D-ALANINE CARBOXYPEPTIDASE"/>
    <property type="match status" value="1"/>
</dbReference>
<organism evidence="2 3">
    <name type="scientific">Borrelia turcica IST7</name>
    <dbReference type="NCBI Taxonomy" id="1104446"/>
    <lineage>
        <taxon>Bacteria</taxon>
        <taxon>Pseudomonadati</taxon>
        <taxon>Spirochaetota</taxon>
        <taxon>Spirochaetia</taxon>
        <taxon>Spirochaetales</taxon>
        <taxon>Borreliaceae</taxon>
        <taxon>Borrelia</taxon>
    </lineage>
</organism>
<dbReference type="SUPFAM" id="SSF55166">
    <property type="entry name" value="Hedgehog/DD-peptidase"/>
    <property type="match status" value="1"/>
</dbReference>
<dbReference type="InterPro" id="IPR003709">
    <property type="entry name" value="VanY-like_core_dom"/>
</dbReference>
<proteinExistence type="predicted"/>
<accession>A0A386PMH0</accession>
<dbReference type="GO" id="GO:0006508">
    <property type="term" value="P:proteolysis"/>
    <property type="evidence" value="ECO:0007669"/>
    <property type="project" value="InterPro"/>
</dbReference>
<dbReference type="EMBL" id="CP028884">
    <property type="protein sequence ID" value="AYE36442.1"/>
    <property type="molecule type" value="Genomic_DNA"/>
</dbReference>
<dbReference type="RefSeq" id="WP_120104364.1">
    <property type="nucleotide sequence ID" value="NZ_CP028884.1"/>
</dbReference>
<dbReference type="InterPro" id="IPR052179">
    <property type="entry name" value="DD-CPase-like"/>
</dbReference>
<dbReference type="OrthoDB" id="9792074at2"/>
<keyword evidence="2" id="KW-0645">Protease</keyword>
<keyword evidence="3" id="KW-1185">Reference proteome</keyword>
<keyword evidence="2" id="KW-0121">Carboxypeptidase</keyword>
<keyword evidence="2" id="KW-0378">Hydrolase</keyword>
<dbReference type="KEGG" id="btur:DB313_03045"/>
<dbReference type="InterPro" id="IPR058193">
    <property type="entry name" value="VanY/YodJ_core_dom"/>
</dbReference>
<dbReference type="InterPro" id="IPR009045">
    <property type="entry name" value="Zn_M74/Hedgehog-like"/>
</dbReference>
<sequence>MKSLYVFLSIFLIHILTLQANDISNQDLKSLLKIIQDIDSSLQKRIRENPIAFLKEIKPLLEAEKNGLLMQVNKKIPIPMGYKPPDLVYLKDFKELKDIGKKSLRLRKILIDDLISFIKEARKNGFTIKIVSAYRTEEYQKFLFEHNVKTYGLKVAEKQSAMPNHSQHQLGTAIDFIKIDDNLLDTKAGKWIYENSLKYGFSLSYPKTYEKETGYKSEPWHYMYIGKQACIIQEKYFNNLQYKFLKFWNEHKIEISNLIQKYTN</sequence>
<reference evidence="2 3" key="1">
    <citation type="journal article" date="2018" name="Infect. Genet. Evol.">
        <title>Genome-wide analysis of Borrelia turcica and 'Candidatus Borrelia tachyglossi' shows relapsing fever-like genomes with unique genomic links to Lyme disease Borrelia.</title>
        <authorList>
            <person name="Gofton A.W."/>
            <person name="Margos G."/>
            <person name="Fingerle V."/>
            <person name="Hepner S."/>
            <person name="Loh S.M."/>
            <person name="Ryan U."/>
            <person name="Irwin P."/>
            <person name="Oskam C.L."/>
        </authorList>
    </citation>
    <scope>NUCLEOTIDE SEQUENCE [LARGE SCALE GENOMIC DNA]</scope>
    <source>
        <strain evidence="2 3">IST7</strain>
    </source>
</reference>
<dbReference type="CDD" id="cd14852">
    <property type="entry name" value="LD-carboxypeptidase"/>
    <property type="match status" value="1"/>
</dbReference>
<dbReference type="GO" id="GO:0004180">
    <property type="term" value="F:carboxypeptidase activity"/>
    <property type="evidence" value="ECO:0007669"/>
    <property type="project" value="UniProtKB-KW"/>
</dbReference>
<protein>
    <submittedName>
        <fullName evidence="2">D-alanyl-D-alanine carboxypeptidase</fullName>
    </submittedName>
</protein>
<dbReference type="Gene3D" id="3.30.1380.10">
    <property type="match status" value="1"/>
</dbReference>
<name>A0A386PMH0_9SPIR</name>
<dbReference type="AlphaFoldDB" id="A0A386PMH0"/>
<gene>
    <name evidence="2" type="ORF">DB313_03045</name>
</gene>
<dbReference type="PANTHER" id="PTHR34385:SF1">
    <property type="entry name" value="PEPTIDOGLYCAN L-ALANYL-D-GLUTAMATE ENDOPEPTIDASE CWLK"/>
    <property type="match status" value="1"/>
</dbReference>
<dbReference type="Proteomes" id="UP000275571">
    <property type="component" value="Chromosome"/>
</dbReference>
<evidence type="ECO:0000259" key="1">
    <source>
        <dbReference type="Pfam" id="PF02557"/>
    </source>
</evidence>
<evidence type="ECO:0000313" key="3">
    <source>
        <dbReference type="Proteomes" id="UP000275571"/>
    </source>
</evidence>
<feature type="domain" description="D-alanyl-D-alanine carboxypeptidase-like core" evidence="1">
    <location>
        <begin position="105"/>
        <end position="227"/>
    </location>
</feature>
<dbReference type="Pfam" id="PF02557">
    <property type="entry name" value="VanY"/>
    <property type="match status" value="1"/>
</dbReference>
<evidence type="ECO:0000313" key="2">
    <source>
        <dbReference type="EMBL" id="AYE36442.1"/>
    </source>
</evidence>